<dbReference type="AlphaFoldDB" id="A0A6J4E671"/>
<dbReference type="Proteomes" id="UP000509383">
    <property type="component" value="Chromosome"/>
</dbReference>
<evidence type="ECO:0000256" key="4">
    <source>
        <dbReference type="ARBA" id="ARBA00023163"/>
    </source>
</evidence>
<evidence type="ECO:0000313" key="6">
    <source>
        <dbReference type="EMBL" id="BCG25312.1"/>
    </source>
</evidence>
<dbReference type="InterPro" id="IPR000847">
    <property type="entry name" value="LysR_HTH_N"/>
</dbReference>
<dbReference type="InterPro" id="IPR036390">
    <property type="entry name" value="WH_DNA-bd_sf"/>
</dbReference>
<dbReference type="RefSeq" id="WP_173180344.1">
    <property type="nucleotide sequence ID" value="NZ_AP023189.1"/>
</dbReference>
<dbReference type="Proteomes" id="UP001054892">
    <property type="component" value="Unassembled WGS sequence"/>
</dbReference>
<dbReference type="GO" id="GO:0003677">
    <property type="term" value="F:DNA binding"/>
    <property type="evidence" value="ECO:0007669"/>
    <property type="project" value="UniProtKB-KW"/>
</dbReference>
<evidence type="ECO:0000313" key="9">
    <source>
        <dbReference type="Proteomes" id="UP001054892"/>
    </source>
</evidence>
<feature type="domain" description="HTH lysR-type" evidence="5">
    <location>
        <begin position="1"/>
        <end position="58"/>
    </location>
</feature>
<evidence type="ECO:0000313" key="8">
    <source>
        <dbReference type="Proteomes" id="UP000509383"/>
    </source>
</evidence>
<comment type="similarity">
    <text evidence="1">Belongs to the LysR transcriptional regulatory family.</text>
</comment>
<evidence type="ECO:0000256" key="2">
    <source>
        <dbReference type="ARBA" id="ARBA00023015"/>
    </source>
</evidence>
<name>A0A6J4E671_9PSED</name>
<accession>A0A6J4E671</accession>
<dbReference type="EMBL" id="BQKM01000013">
    <property type="protein sequence ID" value="GJN54858.1"/>
    <property type="molecule type" value="Genomic_DNA"/>
</dbReference>
<dbReference type="KEGG" id="ptw:TUM18999_35030"/>
<keyword evidence="4" id="KW-0804">Transcription</keyword>
<keyword evidence="3" id="KW-0238">DNA-binding</keyword>
<evidence type="ECO:0000256" key="3">
    <source>
        <dbReference type="ARBA" id="ARBA00023125"/>
    </source>
</evidence>
<proteinExistence type="inferred from homology"/>
<dbReference type="EMBL" id="AP023189">
    <property type="protein sequence ID" value="BCG25312.1"/>
    <property type="molecule type" value="Genomic_DNA"/>
</dbReference>
<protein>
    <submittedName>
        <fullName evidence="6">LysR family transcriptional regulator</fullName>
    </submittedName>
</protein>
<dbReference type="Pfam" id="PF00126">
    <property type="entry name" value="HTH_1"/>
    <property type="match status" value="1"/>
</dbReference>
<dbReference type="PANTHER" id="PTHR30419:SF8">
    <property type="entry name" value="NITROGEN ASSIMILATION TRANSCRIPTIONAL ACTIVATOR-RELATED"/>
    <property type="match status" value="1"/>
</dbReference>
<dbReference type="InterPro" id="IPR005119">
    <property type="entry name" value="LysR_subst-bd"/>
</dbReference>
<gene>
    <name evidence="6" type="ORF">TUM18999_35030</name>
    <name evidence="7" type="ORF">TUM20286_46100</name>
</gene>
<evidence type="ECO:0000259" key="5">
    <source>
        <dbReference type="PROSITE" id="PS50931"/>
    </source>
</evidence>
<reference evidence="6 8" key="1">
    <citation type="submission" date="2020-05" db="EMBL/GenBank/DDBJ databases">
        <title>Characterization of novel class B3 metallo-beta-lactamase from novel Pseudomonas species.</title>
        <authorList>
            <person name="Yamada K."/>
            <person name="Aoki K."/>
            <person name="Ishii Y."/>
        </authorList>
    </citation>
    <scope>NUCLEOTIDE SEQUENCE [LARGE SCALE GENOMIC DNA]</scope>
    <source>
        <strain evidence="6 8">TUM18999</strain>
        <strain evidence="7 9">TUM20286</strain>
    </source>
</reference>
<dbReference type="Gene3D" id="1.10.10.10">
    <property type="entry name" value="Winged helix-like DNA-binding domain superfamily/Winged helix DNA-binding domain"/>
    <property type="match status" value="1"/>
</dbReference>
<dbReference type="FunFam" id="1.10.10.10:FF:000001">
    <property type="entry name" value="LysR family transcriptional regulator"/>
    <property type="match status" value="1"/>
</dbReference>
<sequence length="307" mass="34376">MDTRDLEYVVAVRHSGSIGKAAEALGISQPALTKAVRRVEEQLGLQLFERVPQGMRPTQAGELFLERAQKLRRDYDDAMAEMRCLLTGEQGMVRIGYSLTFPDQLLHIACKRLLRERPAAKLKLFCRMAQELLSALRAGDLDIVFVPIQAFEPDLDIQPLYQDRLVVAADADHPLCRRKQLRLEDLVGEDWALPAGHITVRRMLDETFSQRGLPVPATRVEADFSSPNAYQLIVGSRMLTLARYSREFLGTGMAALDLAPGEINLNRHIGMATRTHGFLSPVCRRAIELFGEEIAKGNFGVEAMHPE</sequence>
<dbReference type="Pfam" id="PF03466">
    <property type="entry name" value="LysR_substrate"/>
    <property type="match status" value="1"/>
</dbReference>
<keyword evidence="9" id="KW-1185">Reference proteome</keyword>
<dbReference type="GO" id="GO:0003700">
    <property type="term" value="F:DNA-binding transcription factor activity"/>
    <property type="evidence" value="ECO:0007669"/>
    <property type="project" value="InterPro"/>
</dbReference>
<organism evidence="6 8">
    <name type="scientific">Pseudomonas tohonis</name>
    <dbReference type="NCBI Taxonomy" id="2725477"/>
    <lineage>
        <taxon>Bacteria</taxon>
        <taxon>Pseudomonadati</taxon>
        <taxon>Pseudomonadota</taxon>
        <taxon>Gammaproteobacteria</taxon>
        <taxon>Pseudomonadales</taxon>
        <taxon>Pseudomonadaceae</taxon>
        <taxon>Pseudomonas</taxon>
    </lineage>
</organism>
<dbReference type="SUPFAM" id="SSF46785">
    <property type="entry name" value="Winged helix' DNA-binding domain"/>
    <property type="match status" value="1"/>
</dbReference>
<evidence type="ECO:0000256" key="1">
    <source>
        <dbReference type="ARBA" id="ARBA00009437"/>
    </source>
</evidence>
<dbReference type="SUPFAM" id="SSF53850">
    <property type="entry name" value="Periplasmic binding protein-like II"/>
    <property type="match status" value="1"/>
</dbReference>
<dbReference type="Gene3D" id="3.40.190.290">
    <property type="match status" value="1"/>
</dbReference>
<evidence type="ECO:0000313" key="7">
    <source>
        <dbReference type="EMBL" id="GJN54858.1"/>
    </source>
</evidence>
<keyword evidence="2" id="KW-0805">Transcription regulation</keyword>
<dbReference type="PANTHER" id="PTHR30419">
    <property type="entry name" value="HTH-TYPE TRANSCRIPTIONAL REGULATOR YBHD"/>
    <property type="match status" value="1"/>
</dbReference>
<dbReference type="InterPro" id="IPR036388">
    <property type="entry name" value="WH-like_DNA-bd_sf"/>
</dbReference>
<dbReference type="InterPro" id="IPR050950">
    <property type="entry name" value="HTH-type_LysR_regulators"/>
</dbReference>
<dbReference type="GO" id="GO:0005829">
    <property type="term" value="C:cytosol"/>
    <property type="evidence" value="ECO:0007669"/>
    <property type="project" value="TreeGrafter"/>
</dbReference>
<dbReference type="PRINTS" id="PR00039">
    <property type="entry name" value="HTHLYSR"/>
</dbReference>
<dbReference type="PROSITE" id="PS50931">
    <property type="entry name" value="HTH_LYSR"/>
    <property type="match status" value="1"/>
</dbReference>